<dbReference type="CDD" id="cd01992">
    <property type="entry name" value="TilS_N"/>
    <property type="match status" value="1"/>
</dbReference>
<dbReference type="InterPro" id="IPR056924">
    <property type="entry name" value="SH3_Tf2-1"/>
</dbReference>
<dbReference type="GO" id="GO:0003964">
    <property type="term" value="F:RNA-directed DNA polymerase activity"/>
    <property type="evidence" value="ECO:0007669"/>
    <property type="project" value="UniProtKB-KW"/>
</dbReference>
<feature type="domain" description="Tf2-1-like SH3-like" evidence="4">
    <location>
        <begin position="1001"/>
        <end position="1063"/>
    </location>
</feature>
<evidence type="ECO:0000259" key="1">
    <source>
        <dbReference type="Pfam" id="PF01171"/>
    </source>
</evidence>
<dbReference type="InterPro" id="IPR041588">
    <property type="entry name" value="Integrase_H2C2"/>
</dbReference>
<organism evidence="5 6">
    <name type="scientific">Tanacetum coccineum</name>
    <dbReference type="NCBI Taxonomy" id="301880"/>
    <lineage>
        <taxon>Eukaryota</taxon>
        <taxon>Viridiplantae</taxon>
        <taxon>Streptophyta</taxon>
        <taxon>Embryophyta</taxon>
        <taxon>Tracheophyta</taxon>
        <taxon>Spermatophyta</taxon>
        <taxon>Magnoliopsida</taxon>
        <taxon>eudicotyledons</taxon>
        <taxon>Gunneridae</taxon>
        <taxon>Pentapetalae</taxon>
        <taxon>asterids</taxon>
        <taxon>campanulids</taxon>
        <taxon>Asterales</taxon>
        <taxon>Asteraceae</taxon>
        <taxon>Asteroideae</taxon>
        <taxon>Anthemideae</taxon>
        <taxon>Anthemidinae</taxon>
        <taxon>Tanacetum</taxon>
    </lineage>
</organism>
<dbReference type="InterPro" id="IPR014729">
    <property type="entry name" value="Rossmann-like_a/b/a_fold"/>
</dbReference>
<dbReference type="Pfam" id="PF24626">
    <property type="entry name" value="SH3_Tf2-1"/>
    <property type="match status" value="2"/>
</dbReference>
<gene>
    <name evidence="5" type="ORF">Tco_1092036</name>
</gene>
<dbReference type="Gene3D" id="3.30.420.10">
    <property type="entry name" value="Ribonuclease H-like superfamily/Ribonuclease H"/>
    <property type="match status" value="1"/>
</dbReference>
<comment type="caution">
    <text evidence="5">The sequence shown here is derived from an EMBL/GenBank/DDBJ whole genome shotgun (WGS) entry which is preliminary data.</text>
</comment>
<sequence>MEILPMSASNSTAEVTCEILRISSLLSKDIDKVKVILGSDSTLHQIDEALDYRVKEFRVNRRNSGLDTRFWTKKDVSRSKEFMFAIQKRLKTRRGQCYAVRILGDCDTEDIIMEHCVRCTTLPSHSRSRKGFVFHFLGDHTFLIVSLTAEFDDIGKEYPSDTKVFTMKMENLSRANQTSSSHIRHTKLYHVKAWDQKLCQAEFAHNHAINRSTGFSPFQVVYSAQPRGPLDLMTLPVSGSVPKKVQDFVEGLHEVHKAVRDNLVRANSKYKQDADQKRRQVDFEVGDFVWAILTKDRFPVGEYNKLSAKKIGPLEIVEKINSNAYRLKLPSHIRCSDVFNVKHLLPYHGDSSDDDPVVNSRANFVYPGENDAGPSIEERAILFLEAQDRVKKDPFFKSTATKSKWEDDRRWESGMRINIPEFDGKTLNPEGFIDWLVTVEEVFKFKEVPENKRVSLIATKLRGRASAWWQQLKLTRERIGKPRVTSWRKMKKLLRENFIPHNYQRLMYQRLQNLKQGTKSSECKKAGKRQLFVDEEWEDNGLADNDYEEHPVFDDEPYEEEVVSGDVGVNLMIKRSCLTPKAVGDDWLKRQHLSCQLEPWLGKCDVVPMDACHLLLGRPWEYDRNTTHNGRANTYSFLFDGVKITLMPNKPKELVNKPTGNLLTLSQFQDELQMGDDVFVLIGKEVAKDSEIPKAMIPLLKEFLLAVYEELYLIHVRESMSPCAVPALLTPKKDGSWRMCVDSRAINKITVRYRFPIPRLDDYYENKESIIKNARPQDDNKSQVDDQRLDLADDLKKAQDHILKYYHKPQDKDNYIDVDVPGLDVMRDMVTVDPYFLVVLQGVQSGEKIDFVLHDGFLFKGNQLFIPDSTLHLQIIKELHGEGHVGRDCTLQLVQASYFLPTMRKEVDRYVKRCRICQVSKGTSTNAGLYMSLLVVYSAQSRGPLDLMTLQVSRSVSKKVKDFFEGLHDVHKAVPDNLVRANSKYKQDTYQKRWHVDFKVGDFVWAILTKDHFSVGEYNKLSAKKIGLLEVVEKMNSNAYRLKLLSHIRCSDVFNVKHLLPYHGDSSDEDSVGNSRMNFVYPGGNDVNPSIEERADLFLEAQYHVRKIAVGVSGGPNSMALCLLAENWKTYGLNATSKGKDDVVDRLLAIIVDHGLRAERIRCEIAHCEWANGKPKLGHLQEAARDMSYEQLQRICSQHRIGVLLIAHHADDQAELFILRLSRNSGVLGLASMALTTQLFATHSNLDGTSYSILLVWPLLDFTKQD</sequence>
<evidence type="ECO:0000313" key="5">
    <source>
        <dbReference type="EMBL" id="GJT96518.1"/>
    </source>
</evidence>
<dbReference type="InterPro" id="IPR011063">
    <property type="entry name" value="TilS/TtcA_N"/>
</dbReference>
<keyword evidence="5" id="KW-0695">RNA-directed DNA polymerase</keyword>
<evidence type="ECO:0000259" key="2">
    <source>
        <dbReference type="Pfam" id="PF03732"/>
    </source>
</evidence>
<dbReference type="Pfam" id="PF01171">
    <property type="entry name" value="ATP_bind_3"/>
    <property type="match status" value="1"/>
</dbReference>
<dbReference type="InterPro" id="IPR036397">
    <property type="entry name" value="RNaseH_sf"/>
</dbReference>
<keyword evidence="5" id="KW-0548">Nucleotidyltransferase</keyword>
<evidence type="ECO:0000313" key="6">
    <source>
        <dbReference type="Proteomes" id="UP001151760"/>
    </source>
</evidence>
<dbReference type="Pfam" id="PF17921">
    <property type="entry name" value="Integrase_H2C2"/>
    <property type="match status" value="1"/>
</dbReference>
<feature type="domain" description="Retrotransposon gag" evidence="2">
    <location>
        <begin position="456"/>
        <end position="520"/>
    </location>
</feature>
<dbReference type="InterPro" id="IPR005162">
    <property type="entry name" value="Retrotrans_gag_dom"/>
</dbReference>
<dbReference type="Pfam" id="PF03732">
    <property type="entry name" value="Retrotrans_gag"/>
    <property type="match status" value="1"/>
</dbReference>
<dbReference type="SUPFAM" id="SSF52402">
    <property type="entry name" value="Adenine nucleotide alpha hydrolases-like"/>
    <property type="match status" value="1"/>
</dbReference>
<feature type="domain" description="tRNA(Ile)-lysidine/2-thiocytidine synthase N-terminal" evidence="1">
    <location>
        <begin position="1107"/>
        <end position="1265"/>
    </location>
</feature>
<reference evidence="5" key="2">
    <citation type="submission" date="2022-01" db="EMBL/GenBank/DDBJ databases">
        <authorList>
            <person name="Yamashiro T."/>
            <person name="Shiraishi A."/>
            <person name="Satake H."/>
            <person name="Nakayama K."/>
        </authorList>
    </citation>
    <scope>NUCLEOTIDE SEQUENCE</scope>
</reference>
<dbReference type="SUPFAM" id="SSF56672">
    <property type="entry name" value="DNA/RNA polymerases"/>
    <property type="match status" value="1"/>
</dbReference>
<proteinExistence type="predicted"/>
<protein>
    <submittedName>
        <fullName evidence="5">Reverse transcriptase domain-containing protein</fullName>
    </submittedName>
</protein>
<dbReference type="PANTHER" id="PTHR35046:SF18">
    <property type="entry name" value="RNA-DIRECTED DNA POLYMERASE"/>
    <property type="match status" value="1"/>
</dbReference>
<evidence type="ECO:0000259" key="4">
    <source>
        <dbReference type="Pfam" id="PF24626"/>
    </source>
</evidence>
<dbReference type="EMBL" id="BQNB010020488">
    <property type="protein sequence ID" value="GJT96518.1"/>
    <property type="molecule type" value="Genomic_DNA"/>
</dbReference>
<dbReference type="InterPro" id="IPR043502">
    <property type="entry name" value="DNA/RNA_pol_sf"/>
</dbReference>
<name>A0ABQ5IAV0_9ASTR</name>
<feature type="domain" description="Tf2-1-like SH3-like" evidence="4">
    <location>
        <begin position="286"/>
        <end position="348"/>
    </location>
</feature>
<dbReference type="Gene3D" id="1.10.340.70">
    <property type="match status" value="1"/>
</dbReference>
<keyword evidence="6" id="KW-1185">Reference proteome</keyword>
<accession>A0ABQ5IAV0</accession>
<reference evidence="5" key="1">
    <citation type="journal article" date="2022" name="Int. J. Mol. Sci.">
        <title>Draft Genome of Tanacetum Coccineum: Genomic Comparison of Closely Related Tanacetum-Family Plants.</title>
        <authorList>
            <person name="Yamashiro T."/>
            <person name="Shiraishi A."/>
            <person name="Nakayama K."/>
            <person name="Satake H."/>
        </authorList>
    </citation>
    <scope>NUCLEOTIDE SEQUENCE</scope>
</reference>
<dbReference type="PANTHER" id="PTHR35046">
    <property type="entry name" value="ZINC KNUCKLE (CCHC-TYPE) FAMILY PROTEIN"/>
    <property type="match status" value="1"/>
</dbReference>
<evidence type="ECO:0000259" key="3">
    <source>
        <dbReference type="Pfam" id="PF17921"/>
    </source>
</evidence>
<dbReference type="Proteomes" id="UP001151760">
    <property type="component" value="Unassembled WGS sequence"/>
</dbReference>
<feature type="domain" description="Integrase zinc-binding" evidence="3">
    <location>
        <begin position="868"/>
        <end position="921"/>
    </location>
</feature>
<dbReference type="Gene3D" id="3.10.10.10">
    <property type="entry name" value="HIV Type 1 Reverse Transcriptase, subunit A, domain 1"/>
    <property type="match status" value="1"/>
</dbReference>
<dbReference type="InterPro" id="IPR012795">
    <property type="entry name" value="tRNA_Ile_lys_synt_N"/>
</dbReference>
<dbReference type="Gene3D" id="3.40.50.620">
    <property type="entry name" value="HUPs"/>
    <property type="match status" value="1"/>
</dbReference>
<keyword evidence="5" id="KW-0808">Transferase</keyword>